<evidence type="ECO:0000256" key="1">
    <source>
        <dbReference type="ARBA" id="ARBA00001947"/>
    </source>
</evidence>
<dbReference type="PANTHER" id="PTHR43690:SF17">
    <property type="entry name" value="PROTEIN YHJJ"/>
    <property type="match status" value="1"/>
</dbReference>
<name>A0A1Y6MH49_9GAMM</name>
<dbReference type="GO" id="GO:0046872">
    <property type="term" value="F:metal ion binding"/>
    <property type="evidence" value="ECO:0007669"/>
    <property type="project" value="UniProtKB-KW"/>
</dbReference>
<protein>
    <submittedName>
        <fullName evidence="11">Peptidase M16 inactive domain protein</fullName>
    </submittedName>
</protein>
<keyword evidence="3" id="KW-0645">Protease</keyword>
<proteinExistence type="inferred from homology"/>
<accession>A0A1Y6MH49</accession>
<evidence type="ECO:0000256" key="7">
    <source>
        <dbReference type="ARBA" id="ARBA00023049"/>
    </source>
</evidence>
<keyword evidence="6" id="KW-0862">Zinc</keyword>
<keyword evidence="12" id="KW-1185">Reference proteome</keyword>
<dbReference type="InterPro" id="IPR007863">
    <property type="entry name" value="Peptidase_M16_C"/>
</dbReference>
<dbReference type="GO" id="GO:0004222">
    <property type="term" value="F:metalloendopeptidase activity"/>
    <property type="evidence" value="ECO:0007669"/>
    <property type="project" value="InterPro"/>
</dbReference>
<dbReference type="InterPro" id="IPR001431">
    <property type="entry name" value="Pept_M16_Zn_BS"/>
</dbReference>
<keyword evidence="7" id="KW-0482">Metalloprotease</keyword>
<dbReference type="AlphaFoldDB" id="A0A1Y6MH49"/>
<dbReference type="InterPro" id="IPR011249">
    <property type="entry name" value="Metalloenz_LuxS/M16"/>
</dbReference>
<feature type="domain" description="Peptidase M16 N-terminal" evidence="9">
    <location>
        <begin position="89"/>
        <end position="207"/>
    </location>
</feature>
<dbReference type="PROSITE" id="PS00143">
    <property type="entry name" value="INSULINASE"/>
    <property type="match status" value="1"/>
</dbReference>
<comment type="cofactor">
    <cofactor evidence="1">
        <name>Zn(2+)</name>
        <dbReference type="ChEBI" id="CHEBI:29105"/>
    </cofactor>
</comment>
<dbReference type="Pfam" id="PF00675">
    <property type="entry name" value="Peptidase_M16"/>
    <property type="match status" value="1"/>
</dbReference>
<dbReference type="EMBL" id="FYAJ01000003">
    <property type="protein sequence ID" value="SMY35249.1"/>
    <property type="molecule type" value="Genomic_DNA"/>
</dbReference>
<evidence type="ECO:0000259" key="10">
    <source>
        <dbReference type="Pfam" id="PF05193"/>
    </source>
</evidence>
<dbReference type="PANTHER" id="PTHR43690">
    <property type="entry name" value="NARDILYSIN"/>
    <property type="match status" value="1"/>
</dbReference>
<evidence type="ECO:0000256" key="6">
    <source>
        <dbReference type="ARBA" id="ARBA00022833"/>
    </source>
</evidence>
<feature type="domain" description="Peptidase M16 C-terminal" evidence="10">
    <location>
        <begin position="245"/>
        <end position="427"/>
    </location>
</feature>
<keyword evidence="5" id="KW-0378">Hydrolase</keyword>
<sequence length="964" mass="108511">MAIFNDCLSIISVLFCRKNSVDTVELDSVSNDMLPSVKQAIMHLGLLLIVMVVSSNARADSNHSLLPQDPAWITGKLITGFTYHILPVDEQSDRIQLYLRIKAGSVQETEQQQGYAHLLEHMAFNGTKNFPKNKIIRLFEQAGLVFGRDLNAFTSFDNTVYQLSIPTGNELLLKQVLQYLADISYQINLNQAEITKEKGVVQGEIYARANLLDNPYIAYMDNFGEGTKYQYQKIVGTVNSIEKATQAGLKAYYNSWYHPENIELLIVGNVKENTTVQLINEYFLAFKGDHQLQLKQPQRIPSFKQTPFTVASPQIKVETSSLVFNLPDYKYKTYHDDYKNRLIIFVNQLLNYRLTRSNELKKTPYNHAFSYIGTPNDGGNKWVYSLGVNHDNSFNNRSGAINFLASEAARLQQYGFTNEEFKQQKALLASQIKNANIDYRNKKSVDIINEALNSLMHNKTNISPSLNNILANEFLAKIRLDEINSFTSETLVKPQFSAFYTQGSGTQDTVKIIADIQQTFLTKQSLPNDNLVIASKALIANLPAVGKIVKSSEHPQYYMQELHLDNGVAALLQPDSSANGKVYLEFSAPGGITALDPKSRAAAVALTDIYLNSGLAEMTGQQTAQLFQLNNTQLTPYISNTTQGFTIETAADKLEFAMSSIYAAMLNGKIDDTVFKHVKQSMIQWTRNNDPNFQSITKGDLFSHNPYEGKLSLKQLYDLDKDKVEAVYKQLFGHANGYKLTLIGDFEPLQAKALIAKYIGSLPKGKKHQYTIKKQPVLNKKVSLKREINKLNRADLVFDFIFEATEPNIKDIYASDLISRVLQRKMVNNVREELSLTYSPNAWCGFATPGSNYARCQINVVTDKKDADKGVEAVELALKDLYQTGVSQSELDEHKKALVLAMLDNDKFPQQRAWFVHRDFINGFPIGSVLEPQAVVDEIDKAYIDLLINRYLKDAGQVTLTVLP</sequence>
<evidence type="ECO:0000256" key="2">
    <source>
        <dbReference type="ARBA" id="ARBA00007261"/>
    </source>
</evidence>
<evidence type="ECO:0000256" key="3">
    <source>
        <dbReference type="ARBA" id="ARBA00022670"/>
    </source>
</evidence>
<feature type="domain" description="Peptidase M16 C-terminal" evidence="10">
    <location>
        <begin position="719"/>
        <end position="898"/>
    </location>
</feature>
<dbReference type="InterPro" id="IPR011765">
    <property type="entry name" value="Pept_M16_N"/>
</dbReference>
<keyword evidence="4" id="KW-0479">Metal-binding</keyword>
<dbReference type="RefSeq" id="WP_144018097.1">
    <property type="nucleotide sequence ID" value="NZ_FYAJ01000003.1"/>
</dbReference>
<dbReference type="Proteomes" id="UP000195719">
    <property type="component" value="Unassembled WGS sequence"/>
</dbReference>
<gene>
    <name evidence="11" type="ORF">PAND9192_01918</name>
</gene>
<comment type="similarity">
    <text evidence="2 8">Belongs to the peptidase M16 family.</text>
</comment>
<dbReference type="GO" id="GO:0006508">
    <property type="term" value="P:proteolysis"/>
    <property type="evidence" value="ECO:0007669"/>
    <property type="project" value="UniProtKB-KW"/>
</dbReference>
<dbReference type="Gene3D" id="3.30.830.10">
    <property type="entry name" value="Metalloenzyme, LuxS/M16 peptidase-like"/>
    <property type="match status" value="4"/>
</dbReference>
<evidence type="ECO:0000313" key="11">
    <source>
        <dbReference type="EMBL" id="SMY35249.1"/>
    </source>
</evidence>
<evidence type="ECO:0000313" key="12">
    <source>
        <dbReference type="Proteomes" id="UP000195719"/>
    </source>
</evidence>
<evidence type="ECO:0000256" key="4">
    <source>
        <dbReference type="ARBA" id="ARBA00022723"/>
    </source>
</evidence>
<evidence type="ECO:0000259" key="9">
    <source>
        <dbReference type="Pfam" id="PF00675"/>
    </source>
</evidence>
<dbReference type="InterPro" id="IPR050626">
    <property type="entry name" value="Peptidase_M16"/>
</dbReference>
<organism evidence="11 12">
    <name type="scientific">Photobacterium andalusiense</name>
    <dbReference type="NCBI Taxonomy" id="2204296"/>
    <lineage>
        <taxon>Bacteria</taxon>
        <taxon>Pseudomonadati</taxon>
        <taxon>Pseudomonadota</taxon>
        <taxon>Gammaproteobacteria</taxon>
        <taxon>Vibrionales</taxon>
        <taxon>Vibrionaceae</taxon>
        <taxon>Photobacterium</taxon>
    </lineage>
</organism>
<reference evidence="12" key="1">
    <citation type="submission" date="2017-06" db="EMBL/GenBank/DDBJ databases">
        <authorList>
            <person name="Rodrigo-Torres L."/>
            <person name="Arahal R.D."/>
            <person name="Lucena T."/>
        </authorList>
    </citation>
    <scope>NUCLEOTIDE SEQUENCE [LARGE SCALE GENOMIC DNA]</scope>
    <source>
        <strain evidence="12">CECT 9192</strain>
    </source>
</reference>
<dbReference type="SUPFAM" id="SSF63411">
    <property type="entry name" value="LuxS/MPP-like metallohydrolase"/>
    <property type="match status" value="3"/>
</dbReference>
<evidence type="ECO:0000256" key="5">
    <source>
        <dbReference type="ARBA" id="ARBA00022801"/>
    </source>
</evidence>
<dbReference type="Pfam" id="PF05193">
    <property type="entry name" value="Peptidase_M16_C"/>
    <property type="match status" value="2"/>
</dbReference>
<evidence type="ECO:0000256" key="8">
    <source>
        <dbReference type="RuleBase" id="RU004447"/>
    </source>
</evidence>